<gene>
    <name evidence="2" type="ORF">GCM10022404_09570</name>
</gene>
<dbReference type="SUPFAM" id="SSF54909">
    <property type="entry name" value="Dimeric alpha+beta barrel"/>
    <property type="match status" value="1"/>
</dbReference>
<dbReference type="Pfam" id="PF07876">
    <property type="entry name" value="Dabb"/>
    <property type="match status" value="1"/>
</dbReference>
<reference evidence="3" key="1">
    <citation type="journal article" date="2019" name="Int. J. Syst. Evol. Microbiol.">
        <title>The Global Catalogue of Microorganisms (GCM) 10K type strain sequencing project: providing services to taxonomists for standard genome sequencing and annotation.</title>
        <authorList>
            <consortium name="The Broad Institute Genomics Platform"/>
            <consortium name="The Broad Institute Genome Sequencing Center for Infectious Disease"/>
            <person name="Wu L."/>
            <person name="Ma J."/>
        </authorList>
    </citation>
    <scope>NUCLEOTIDE SEQUENCE [LARGE SCALE GENOMIC DNA]</scope>
    <source>
        <strain evidence="3">JCM 17190</strain>
    </source>
</reference>
<comment type="caution">
    <text evidence="2">The sequence shown here is derived from an EMBL/GenBank/DDBJ whole genome shotgun (WGS) entry which is preliminary data.</text>
</comment>
<feature type="domain" description="Stress-response A/B barrel" evidence="1">
    <location>
        <begin position="2"/>
        <end position="98"/>
    </location>
</feature>
<dbReference type="Gene3D" id="3.30.70.100">
    <property type="match status" value="1"/>
</dbReference>
<sequence>MILHTVLCALRADYDAGELASIMAGLEALDIAGFDRFSHGPNIDLEGKSPLYPFGFQCQFTDRAALEAYGANPDHHALGARLVALCANGADGIFVSDLEVSA</sequence>
<dbReference type="InterPro" id="IPR011008">
    <property type="entry name" value="Dimeric_a/b-barrel"/>
</dbReference>
<proteinExistence type="predicted"/>
<dbReference type="PROSITE" id="PS51502">
    <property type="entry name" value="S_R_A_B_BARREL"/>
    <property type="match status" value="1"/>
</dbReference>
<dbReference type="SMART" id="SM00886">
    <property type="entry name" value="Dabb"/>
    <property type="match status" value="1"/>
</dbReference>
<keyword evidence="3" id="KW-1185">Reference proteome</keyword>
<evidence type="ECO:0000259" key="1">
    <source>
        <dbReference type="PROSITE" id="PS51502"/>
    </source>
</evidence>
<organism evidence="2 3">
    <name type="scientific">Celeribacter arenosi</name>
    <dbReference type="NCBI Taxonomy" id="792649"/>
    <lineage>
        <taxon>Bacteria</taxon>
        <taxon>Pseudomonadati</taxon>
        <taxon>Pseudomonadota</taxon>
        <taxon>Alphaproteobacteria</taxon>
        <taxon>Rhodobacterales</taxon>
        <taxon>Roseobacteraceae</taxon>
        <taxon>Celeribacter</taxon>
    </lineage>
</organism>
<evidence type="ECO:0000313" key="3">
    <source>
        <dbReference type="Proteomes" id="UP001399917"/>
    </source>
</evidence>
<name>A0ABP7K016_9RHOB</name>
<dbReference type="InterPro" id="IPR013097">
    <property type="entry name" value="Dabb"/>
</dbReference>
<evidence type="ECO:0000313" key="2">
    <source>
        <dbReference type="EMBL" id="GAA3860800.1"/>
    </source>
</evidence>
<dbReference type="Proteomes" id="UP001399917">
    <property type="component" value="Unassembled WGS sequence"/>
</dbReference>
<dbReference type="EMBL" id="BAABDF010000003">
    <property type="protein sequence ID" value="GAA3860800.1"/>
    <property type="molecule type" value="Genomic_DNA"/>
</dbReference>
<protein>
    <recommendedName>
        <fullName evidence="1">Stress-response A/B barrel domain-containing protein</fullName>
    </recommendedName>
</protein>
<dbReference type="RefSeq" id="WP_344844162.1">
    <property type="nucleotide sequence ID" value="NZ_BAABDF010000003.1"/>
</dbReference>
<accession>A0ABP7K016</accession>